<keyword evidence="1" id="KW-1133">Transmembrane helix</keyword>
<proteinExistence type="predicted"/>
<dbReference type="Proteomes" id="UP000679950">
    <property type="component" value="Unassembled WGS sequence"/>
</dbReference>
<keyword evidence="3" id="KW-1185">Reference proteome</keyword>
<name>A0ABQ4KPJ9_9BACI</name>
<keyword evidence="1" id="KW-0472">Membrane</keyword>
<dbReference type="EMBL" id="BORB01000066">
    <property type="protein sequence ID" value="GIN59865.1"/>
    <property type="molecule type" value="Genomic_DNA"/>
</dbReference>
<evidence type="ECO:0000313" key="2">
    <source>
        <dbReference type="EMBL" id="GIN59865.1"/>
    </source>
</evidence>
<evidence type="ECO:0000313" key="3">
    <source>
        <dbReference type="Proteomes" id="UP000679950"/>
    </source>
</evidence>
<organism evidence="2 3">
    <name type="scientific">Lederbergia ruris</name>
    <dbReference type="NCBI Taxonomy" id="217495"/>
    <lineage>
        <taxon>Bacteria</taxon>
        <taxon>Bacillati</taxon>
        <taxon>Bacillota</taxon>
        <taxon>Bacilli</taxon>
        <taxon>Bacillales</taxon>
        <taxon>Bacillaceae</taxon>
        <taxon>Lederbergia</taxon>
    </lineage>
</organism>
<keyword evidence="1" id="KW-0812">Transmembrane</keyword>
<protein>
    <submittedName>
        <fullName evidence="2">Uncharacterized protein</fullName>
    </submittedName>
</protein>
<gene>
    <name evidence="2" type="ORF">J8TS2_41840</name>
</gene>
<accession>A0ABQ4KPJ9</accession>
<feature type="transmembrane region" description="Helical" evidence="1">
    <location>
        <begin position="37"/>
        <end position="58"/>
    </location>
</feature>
<feature type="transmembrane region" description="Helical" evidence="1">
    <location>
        <begin position="6"/>
        <end position="25"/>
    </location>
</feature>
<sequence length="60" mass="6734">MAKEVIFILVIVSMAIWITVSREVVKPSKEINWRKMITLLSAGSLSALVITITLFQSLPF</sequence>
<reference evidence="2 3" key="1">
    <citation type="submission" date="2021-03" db="EMBL/GenBank/DDBJ databases">
        <title>Antimicrobial resistance genes in bacteria isolated from Japanese honey, and their potential for conferring macrolide and lincosamide resistance in the American foulbrood pathogen Paenibacillus larvae.</title>
        <authorList>
            <person name="Okamoto M."/>
            <person name="Kumagai M."/>
            <person name="Kanamori H."/>
            <person name="Takamatsu D."/>
        </authorList>
    </citation>
    <scope>NUCLEOTIDE SEQUENCE [LARGE SCALE GENOMIC DNA]</scope>
    <source>
        <strain evidence="2 3">J8TS2</strain>
    </source>
</reference>
<evidence type="ECO:0000256" key="1">
    <source>
        <dbReference type="SAM" id="Phobius"/>
    </source>
</evidence>
<comment type="caution">
    <text evidence="2">The sequence shown here is derived from an EMBL/GenBank/DDBJ whole genome shotgun (WGS) entry which is preliminary data.</text>
</comment>